<organism evidence="1">
    <name type="scientific">Brassica oleracea</name>
    <name type="common">Wild cabbage</name>
    <dbReference type="NCBI Taxonomy" id="3712"/>
    <lineage>
        <taxon>Eukaryota</taxon>
        <taxon>Viridiplantae</taxon>
        <taxon>Streptophyta</taxon>
        <taxon>Embryophyta</taxon>
        <taxon>Tracheophyta</taxon>
        <taxon>Spermatophyta</taxon>
        <taxon>Magnoliopsida</taxon>
        <taxon>eudicotyledons</taxon>
        <taxon>Gunneridae</taxon>
        <taxon>Pentapetalae</taxon>
        <taxon>rosids</taxon>
        <taxon>malvids</taxon>
        <taxon>Brassicales</taxon>
        <taxon>Brassicaceae</taxon>
        <taxon>Brassiceae</taxon>
        <taxon>Brassica</taxon>
    </lineage>
</organism>
<protein>
    <submittedName>
        <fullName evidence="1">Uncharacterized protein</fullName>
    </submittedName>
</protein>
<proteinExistence type="predicted"/>
<dbReference type="AlphaFoldDB" id="A0A3P6DDZ2"/>
<gene>
    <name evidence="1" type="ORF">BOLC2T08671H</name>
</gene>
<name>A0A3P6DDZ2_BRAOL</name>
<reference evidence="1" key="1">
    <citation type="submission" date="2018-11" db="EMBL/GenBank/DDBJ databases">
        <authorList>
            <consortium name="Genoscope - CEA"/>
            <person name="William W."/>
        </authorList>
    </citation>
    <scope>NUCLEOTIDE SEQUENCE</scope>
</reference>
<evidence type="ECO:0000313" key="1">
    <source>
        <dbReference type="EMBL" id="VDD22444.1"/>
    </source>
</evidence>
<sequence length="43" mass="5085">MKILQRRRTQLLLRFLALISFETSCLLARLNLNLDTFSSLFLD</sequence>
<accession>A0A3P6DDZ2</accession>
<dbReference type="EMBL" id="LR031874">
    <property type="protein sequence ID" value="VDD22444.1"/>
    <property type="molecule type" value="Genomic_DNA"/>
</dbReference>